<dbReference type="InterPro" id="IPR039426">
    <property type="entry name" value="TonB-dep_rcpt-like"/>
</dbReference>
<sequence length="1100" mass="117973">MRNAYCLLLLLCSFLCSLAQTKTITGKIVDENGQPVDGASITIKGTTNGTAAAADGSFTISVAKGRTLVISAVNFATAEVQVTDASDYPVTLKPQANEVKEVVVTALGIRREKRSLSYATQAVSSDQLNKSGTNNPLSELNGKAAGLTVINSTGEPGGGTYIRLRGVTSITGNNQPLMIIDGVPIDNSINNFDPTNAGAGAGGANGNLTGGAQPTNRGVDINPNDIESINVLKGPAATALYGIQAASGAIVITTKKGNAGRKGTSIVFNSSVTFDKVSKLPGLQSQYSQGSGGHYSPPENGGSISWGAAIDTLSWDGATDYPFDKHGHIVGRSDPSAKIPVTPYDRYSFFRTGTSVNNNIALSGGNDKSSYRFSLGNLYQHGIIPKSKYVKTTVSLNGQSKITEKLTASAGITYTNSSNYKVQQGSNLSGVMLGLVRTPVTFDNSNGYSDAENHPDAYILPDGTQRNYRGGGGYDNPYWTVNKSPFTSDLDRVFGFGQASYQVLDWLNLTYRLGGDIYGQNDKNSYDINTSAFPAGAVYLNNYTNKQFNSDFIINMHKTFGNDWDAALTLGHNYFTLNQSNRLAQGTSLLQPGFFDITNASSFLSTETLLRKRTMAFYGQFDLNYKRELYLTLTARRETSSTLPAHNNTFFYPSVSAGWIFTELNSFKGSKVLSFGKLRASFAQVGKDAPIYSLNTPFTIGAFKDGFTTGINFPVNGIGGYQISSAIATIGNPDLKPENTYSYELGADLSFLKNRINLNATAYYSESRDVIFPTSIPYSTGYAAKLLNAATISNKGLELTLNAVPLILSNGLKWDVTINWSRNLNNVKSLTPGVDRFFVAGFGGGEAEIDAVVGQPFGMIYGNTFVRSDPNNMNSQLLINDVKGDGYAQPLAGGPNAVIGNTNPEWIGSAISNLTFKGFTFAFQFDIRHGGQMWNGTRGALSNKGTSYQTANRGTTTVFKGLLGHLDANGNVVHLDKDGVTELPGPGVTNTIQSTYDQYYWQNIGSSFGSGPQEVDIKSAGFSRLRQISLTYELPQSIYGPNAKFTSISLTVFANNLWLMTKYDGVDPETSLAGPANAQGLDYFNNPGTKSYGIRLNIGL</sequence>
<organism evidence="13 14">
    <name type="scientific">Danxiaibacter flavus</name>
    <dbReference type="NCBI Taxonomy" id="3049108"/>
    <lineage>
        <taxon>Bacteria</taxon>
        <taxon>Pseudomonadati</taxon>
        <taxon>Bacteroidota</taxon>
        <taxon>Chitinophagia</taxon>
        <taxon>Chitinophagales</taxon>
        <taxon>Chitinophagaceae</taxon>
        <taxon>Danxiaibacter</taxon>
    </lineage>
</organism>
<dbReference type="NCBIfam" id="TIGR04056">
    <property type="entry name" value="OMP_RagA_SusC"/>
    <property type="match status" value="1"/>
</dbReference>
<dbReference type="RefSeq" id="WP_369329084.1">
    <property type="nucleotide sequence ID" value="NZ_JAULBC010000002.1"/>
</dbReference>
<dbReference type="PROSITE" id="PS52016">
    <property type="entry name" value="TONB_DEPENDENT_REC_3"/>
    <property type="match status" value="1"/>
</dbReference>
<keyword evidence="3 8" id="KW-1134">Transmembrane beta strand</keyword>
<dbReference type="Pfam" id="PF13715">
    <property type="entry name" value="CarbopepD_reg_2"/>
    <property type="match status" value="1"/>
</dbReference>
<evidence type="ECO:0000256" key="6">
    <source>
        <dbReference type="ARBA" id="ARBA00023136"/>
    </source>
</evidence>
<accession>A0ABV3ZGZ7</accession>
<keyword evidence="2 8" id="KW-0813">Transport</keyword>
<dbReference type="InterPro" id="IPR023996">
    <property type="entry name" value="TonB-dep_OMP_SusC/RagA"/>
</dbReference>
<gene>
    <name evidence="13" type="ORF">QTN47_09260</name>
</gene>
<dbReference type="InterPro" id="IPR012910">
    <property type="entry name" value="Plug_dom"/>
</dbReference>
<feature type="signal peptide" evidence="10">
    <location>
        <begin position="1"/>
        <end position="19"/>
    </location>
</feature>
<dbReference type="Gene3D" id="2.170.130.10">
    <property type="entry name" value="TonB-dependent receptor, plug domain"/>
    <property type="match status" value="1"/>
</dbReference>
<keyword evidence="7 8" id="KW-0998">Cell outer membrane</keyword>
<dbReference type="InterPro" id="IPR023997">
    <property type="entry name" value="TonB-dep_OMP_SusC/RagA_CS"/>
</dbReference>
<evidence type="ECO:0000256" key="4">
    <source>
        <dbReference type="ARBA" id="ARBA00022692"/>
    </source>
</evidence>
<dbReference type="Proteomes" id="UP001560573">
    <property type="component" value="Unassembled WGS sequence"/>
</dbReference>
<keyword evidence="10" id="KW-0732">Signal</keyword>
<evidence type="ECO:0000256" key="5">
    <source>
        <dbReference type="ARBA" id="ARBA00023077"/>
    </source>
</evidence>
<dbReference type="EMBL" id="JAULBC010000002">
    <property type="protein sequence ID" value="MEX6687679.1"/>
    <property type="molecule type" value="Genomic_DNA"/>
</dbReference>
<evidence type="ECO:0000256" key="2">
    <source>
        <dbReference type="ARBA" id="ARBA00022448"/>
    </source>
</evidence>
<keyword evidence="4 8" id="KW-0812">Transmembrane</keyword>
<dbReference type="Pfam" id="PF07715">
    <property type="entry name" value="Plug"/>
    <property type="match status" value="1"/>
</dbReference>
<dbReference type="SUPFAM" id="SSF56935">
    <property type="entry name" value="Porins"/>
    <property type="match status" value="1"/>
</dbReference>
<evidence type="ECO:0000256" key="7">
    <source>
        <dbReference type="ARBA" id="ARBA00023237"/>
    </source>
</evidence>
<dbReference type="InterPro" id="IPR037066">
    <property type="entry name" value="Plug_dom_sf"/>
</dbReference>
<feature type="domain" description="TonB-dependent receptor plug" evidence="12">
    <location>
        <begin position="113"/>
        <end position="249"/>
    </location>
</feature>
<reference evidence="13 14" key="1">
    <citation type="submission" date="2023-07" db="EMBL/GenBank/DDBJ databases">
        <authorList>
            <person name="Lian W.-H."/>
        </authorList>
    </citation>
    <scope>NUCLEOTIDE SEQUENCE [LARGE SCALE GENOMIC DNA]</scope>
    <source>
        <strain evidence="13 14">SYSU DXS3180</strain>
    </source>
</reference>
<dbReference type="InterPro" id="IPR000531">
    <property type="entry name" value="Beta-barrel_TonB"/>
</dbReference>
<evidence type="ECO:0000313" key="13">
    <source>
        <dbReference type="EMBL" id="MEX6687679.1"/>
    </source>
</evidence>
<feature type="chain" id="PRO_5046239870" evidence="10">
    <location>
        <begin position="20"/>
        <end position="1100"/>
    </location>
</feature>
<evidence type="ECO:0000256" key="10">
    <source>
        <dbReference type="SAM" id="SignalP"/>
    </source>
</evidence>
<comment type="subcellular location">
    <subcellularLocation>
        <location evidence="1 8">Cell outer membrane</location>
        <topology evidence="1 8">Multi-pass membrane protein</topology>
    </subcellularLocation>
</comment>
<keyword evidence="14" id="KW-1185">Reference proteome</keyword>
<protein>
    <submittedName>
        <fullName evidence="13">SusC/RagA family TonB-linked outer membrane protein</fullName>
    </submittedName>
</protein>
<dbReference type="Gene3D" id="2.60.40.1120">
    <property type="entry name" value="Carboxypeptidase-like, regulatory domain"/>
    <property type="match status" value="1"/>
</dbReference>
<proteinExistence type="inferred from homology"/>
<evidence type="ECO:0000256" key="3">
    <source>
        <dbReference type="ARBA" id="ARBA00022452"/>
    </source>
</evidence>
<evidence type="ECO:0000256" key="9">
    <source>
        <dbReference type="RuleBase" id="RU003357"/>
    </source>
</evidence>
<comment type="similarity">
    <text evidence="8 9">Belongs to the TonB-dependent receptor family.</text>
</comment>
<dbReference type="NCBIfam" id="TIGR04057">
    <property type="entry name" value="SusC_RagA_signa"/>
    <property type="match status" value="1"/>
</dbReference>
<dbReference type="InterPro" id="IPR036942">
    <property type="entry name" value="Beta-barrel_TonB_sf"/>
</dbReference>
<dbReference type="InterPro" id="IPR008969">
    <property type="entry name" value="CarboxyPept-like_regulatory"/>
</dbReference>
<comment type="caution">
    <text evidence="13">The sequence shown here is derived from an EMBL/GenBank/DDBJ whole genome shotgun (WGS) entry which is preliminary data.</text>
</comment>
<name>A0ABV3ZGZ7_9BACT</name>
<evidence type="ECO:0000256" key="1">
    <source>
        <dbReference type="ARBA" id="ARBA00004571"/>
    </source>
</evidence>
<dbReference type="SUPFAM" id="SSF49464">
    <property type="entry name" value="Carboxypeptidase regulatory domain-like"/>
    <property type="match status" value="1"/>
</dbReference>
<feature type="domain" description="TonB-dependent receptor-like beta-barrel" evidence="11">
    <location>
        <begin position="445"/>
        <end position="916"/>
    </location>
</feature>
<dbReference type="Gene3D" id="2.40.170.20">
    <property type="entry name" value="TonB-dependent receptor, beta-barrel domain"/>
    <property type="match status" value="1"/>
</dbReference>
<evidence type="ECO:0000313" key="14">
    <source>
        <dbReference type="Proteomes" id="UP001560573"/>
    </source>
</evidence>
<keyword evidence="6 8" id="KW-0472">Membrane</keyword>
<keyword evidence="5 9" id="KW-0798">TonB box</keyword>
<dbReference type="Pfam" id="PF00593">
    <property type="entry name" value="TonB_dep_Rec_b-barrel"/>
    <property type="match status" value="1"/>
</dbReference>
<evidence type="ECO:0000259" key="11">
    <source>
        <dbReference type="Pfam" id="PF00593"/>
    </source>
</evidence>
<evidence type="ECO:0000256" key="8">
    <source>
        <dbReference type="PROSITE-ProRule" id="PRU01360"/>
    </source>
</evidence>
<evidence type="ECO:0000259" key="12">
    <source>
        <dbReference type="Pfam" id="PF07715"/>
    </source>
</evidence>